<evidence type="ECO:0000313" key="2">
    <source>
        <dbReference type="EMBL" id="RCK73279.1"/>
    </source>
</evidence>
<reference evidence="2 3" key="1">
    <citation type="submission" date="2018-05" db="EMBL/GenBank/DDBJ databases">
        <title>A metagenomic window into the 2 km-deep terrestrial subsurface aquifer revealed taxonomically and functionally diverse microbial community comprising novel uncultured bacterial lineages.</title>
        <authorList>
            <person name="Kadnikov V.V."/>
            <person name="Mardanov A.V."/>
            <person name="Beletsky A.V."/>
            <person name="Banks D."/>
            <person name="Pimenov N.V."/>
            <person name="Frank Y.A."/>
            <person name="Karnachuk O.V."/>
            <person name="Ravin N.V."/>
        </authorList>
    </citation>
    <scope>NUCLEOTIDE SEQUENCE [LARGE SCALE GENOMIC DNA]</scope>
    <source>
        <strain evidence="2">BY5</strain>
    </source>
</reference>
<proteinExistence type="predicted"/>
<accession>A0A367Z674</accession>
<dbReference type="Proteomes" id="UP000252355">
    <property type="component" value="Unassembled WGS sequence"/>
</dbReference>
<feature type="compositionally biased region" description="Basic and acidic residues" evidence="1">
    <location>
        <begin position="96"/>
        <end position="105"/>
    </location>
</feature>
<protein>
    <submittedName>
        <fullName evidence="2">Uncharacterized protein</fullName>
    </submittedName>
</protein>
<feature type="region of interest" description="Disordered" evidence="1">
    <location>
        <begin position="1"/>
        <end position="20"/>
    </location>
</feature>
<feature type="region of interest" description="Disordered" evidence="1">
    <location>
        <begin position="94"/>
        <end position="115"/>
    </location>
</feature>
<dbReference type="EMBL" id="QOQW01000052">
    <property type="protein sequence ID" value="RCK73279.1"/>
    <property type="molecule type" value="Genomic_DNA"/>
</dbReference>
<evidence type="ECO:0000313" key="3">
    <source>
        <dbReference type="Proteomes" id="UP000252355"/>
    </source>
</evidence>
<comment type="caution">
    <text evidence="2">The sequence shown here is derived from an EMBL/GenBank/DDBJ whole genome shotgun (WGS) entry which is preliminary data.</text>
</comment>
<organism evidence="2 3">
    <name type="scientific">Candidatus Ozemobacter sibiricus</name>
    <dbReference type="NCBI Taxonomy" id="2268124"/>
    <lineage>
        <taxon>Bacteria</taxon>
        <taxon>Candidatus Ozemobacteria</taxon>
        <taxon>Candidatus Ozemobacterales</taxon>
        <taxon>Candidatus Ozemobacteraceae</taxon>
        <taxon>Candidatus Ozemobacter</taxon>
    </lineage>
</organism>
<gene>
    <name evidence="2" type="ORF">OZSIB_2619</name>
</gene>
<dbReference type="AlphaFoldDB" id="A0A367Z674"/>
<name>A0A367Z674_9BACT</name>
<sequence length="115" mass="13128">MFNGVARPGRIEKPPFRGRPPAHLLFRQPRIAPQPRAPSVHRRHLRFRSHAVITRPGNLRFPQAAERMEGLKPRWSKMAHRPCTHRDALCLPNEPRSAERIEGSRGLRPLAASQG</sequence>
<evidence type="ECO:0000256" key="1">
    <source>
        <dbReference type="SAM" id="MobiDB-lite"/>
    </source>
</evidence>